<gene>
    <name evidence="2" type="ORF">FPL14_25905</name>
</gene>
<dbReference type="Proteomes" id="UP000515679">
    <property type="component" value="Chromosome"/>
</dbReference>
<dbReference type="EMBL" id="CP041969">
    <property type="protein sequence ID" value="QMV44218.1"/>
    <property type="molecule type" value="Genomic_DNA"/>
</dbReference>
<keyword evidence="1" id="KW-0175">Coiled coil</keyword>
<sequence>MKEGIPMQMQMPMQQPRHWNVVYPQNGYPQPLQAPVGSNWTELLQRLHQSELKLQQVVDQLASMQKQLDDLKNKPPLHIEYHFDQLKVNRLEGTLNVGLSPQGIQGIESFEAPDPSCWNVKQEKSEGDQLPIGALQNEMSDYMNNDASWVLQDLEKQFGIRLEDDHRRKIVEDVKKQLNDRVRFYATTIAYPDKGTDDERKRWNESVKEKTRRDIQAAFSAYLSKQIKTEPQKGESASS</sequence>
<name>A0A7G5C4T4_9BACL</name>
<protein>
    <recommendedName>
        <fullName evidence="4">Spore germination protein PC</fullName>
    </recommendedName>
</protein>
<keyword evidence="3" id="KW-1185">Reference proteome</keyword>
<reference evidence="2 3" key="1">
    <citation type="submission" date="2019-07" db="EMBL/GenBank/DDBJ databases">
        <authorList>
            <person name="Kim J.K."/>
            <person name="Cheong H.-M."/>
            <person name="Choi Y."/>
            <person name="Hwang K.J."/>
            <person name="Lee S."/>
            <person name="Choi C."/>
        </authorList>
    </citation>
    <scope>NUCLEOTIDE SEQUENCE [LARGE SCALE GENOMIC DNA]</scope>
    <source>
        <strain evidence="2 3">KS 22</strain>
    </source>
</reference>
<accession>A0A7G5C4T4</accession>
<dbReference type="InterPro" id="IPR019673">
    <property type="entry name" value="Spore_germination_GerPC"/>
</dbReference>
<organism evidence="2 3">
    <name type="scientific">Cohnella cholangitidis</name>
    <dbReference type="NCBI Taxonomy" id="2598458"/>
    <lineage>
        <taxon>Bacteria</taxon>
        <taxon>Bacillati</taxon>
        <taxon>Bacillota</taxon>
        <taxon>Bacilli</taxon>
        <taxon>Bacillales</taxon>
        <taxon>Paenibacillaceae</taxon>
        <taxon>Cohnella</taxon>
    </lineage>
</organism>
<feature type="coiled-coil region" evidence="1">
    <location>
        <begin position="47"/>
        <end position="74"/>
    </location>
</feature>
<evidence type="ECO:0000256" key="1">
    <source>
        <dbReference type="SAM" id="Coils"/>
    </source>
</evidence>
<proteinExistence type="predicted"/>
<dbReference type="AlphaFoldDB" id="A0A7G5C4T4"/>
<dbReference type="Pfam" id="PF10737">
    <property type="entry name" value="GerPC"/>
    <property type="match status" value="1"/>
</dbReference>
<dbReference type="KEGG" id="cchl:FPL14_25905"/>
<evidence type="ECO:0008006" key="4">
    <source>
        <dbReference type="Google" id="ProtNLM"/>
    </source>
</evidence>
<evidence type="ECO:0000313" key="2">
    <source>
        <dbReference type="EMBL" id="QMV44218.1"/>
    </source>
</evidence>
<evidence type="ECO:0000313" key="3">
    <source>
        <dbReference type="Proteomes" id="UP000515679"/>
    </source>
</evidence>